<feature type="compositionally biased region" description="Polar residues" evidence="5">
    <location>
        <begin position="157"/>
        <end position="169"/>
    </location>
</feature>
<keyword evidence="2 6" id="KW-0812">Transmembrane</keyword>
<dbReference type="InterPro" id="IPR010652">
    <property type="entry name" value="DUF1232"/>
</dbReference>
<feature type="compositionally biased region" description="Basic and acidic residues" evidence="5">
    <location>
        <begin position="170"/>
        <end position="182"/>
    </location>
</feature>
<dbReference type="EMBL" id="BAABHC010000014">
    <property type="protein sequence ID" value="GAA4434869.1"/>
    <property type="molecule type" value="Genomic_DNA"/>
</dbReference>
<feature type="domain" description="DUF1232" evidence="7">
    <location>
        <begin position="89"/>
        <end position="120"/>
    </location>
</feature>
<keyword evidence="3 6" id="KW-1133">Transmembrane helix</keyword>
<feature type="region of interest" description="Disordered" evidence="5">
    <location>
        <begin position="146"/>
        <end position="182"/>
    </location>
</feature>
<proteinExistence type="predicted"/>
<comment type="subcellular location">
    <subcellularLocation>
        <location evidence="1">Endomembrane system</location>
        <topology evidence="1">Multi-pass membrane protein</topology>
    </subcellularLocation>
</comment>
<keyword evidence="9" id="KW-1185">Reference proteome</keyword>
<evidence type="ECO:0000313" key="8">
    <source>
        <dbReference type="EMBL" id="GAA4434869.1"/>
    </source>
</evidence>
<evidence type="ECO:0000256" key="2">
    <source>
        <dbReference type="ARBA" id="ARBA00022692"/>
    </source>
</evidence>
<dbReference type="Pfam" id="PF06803">
    <property type="entry name" value="DUF1232"/>
    <property type="match status" value="1"/>
</dbReference>
<name>A0ABP8LTC7_9BACT</name>
<accession>A0ABP8LTC7</accession>
<dbReference type="Proteomes" id="UP001500552">
    <property type="component" value="Unassembled WGS sequence"/>
</dbReference>
<reference evidence="9" key="1">
    <citation type="journal article" date="2019" name="Int. J. Syst. Evol. Microbiol.">
        <title>The Global Catalogue of Microorganisms (GCM) 10K type strain sequencing project: providing services to taxonomists for standard genome sequencing and annotation.</title>
        <authorList>
            <consortium name="The Broad Institute Genomics Platform"/>
            <consortium name="The Broad Institute Genome Sequencing Center for Infectious Disease"/>
            <person name="Wu L."/>
            <person name="Ma J."/>
        </authorList>
    </citation>
    <scope>NUCLEOTIDE SEQUENCE [LARGE SCALE GENOMIC DNA]</scope>
    <source>
        <strain evidence="9">JCM 17926</strain>
    </source>
</reference>
<evidence type="ECO:0000256" key="6">
    <source>
        <dbReference type="SAM" id="Phobius"/>
    </source>
</evidence>
<comment type="caution">
    <text evidence="8">The sequence shown here is derived from an EMBL/GenBank/DDBJ whole genome shotgun (WGS) entry which is preliminary data.</text>
</comment>
<evidence type="ECO:0000256" key="5">
    <source>
        <dbReference type="SAM" id="MobiDB-lite"/>
    </source>
</evidence>
<evidence type="ECO:0000256" key="3">
    <source>
        <dbReference type="ARBA" id="ARBA00022989"/>
    </source>
</evidence>
<gene>
    <name evidence="8" type="ORF">GCM10023188_26330</name>
</gene>
<keyword evidence="4 6" id="KW-0472">Membrane</keyword>
<evidence type="ECO:0000313" key="9">
    <source>
        <dbReference type="Proteomes" id="UP001500552"/>
    </source>
</evidence>
<dbReference type="RefSeq" id="WP_345159683.1">
    <property type="nucleotide sequence ID" value="NZ_BAABHC010000014.1"/>
</dbReference>
<evidence type="ECO:0000256" key="1">
    <source>
        <dbReference type="ARBA" id="ARBA00004127"/>
    </source>
</evidence>
<protein>
    <recommendedName>
        <fullName evidence="7">DUF1232 domain-containing protein</fullName>
    </recommendedName>
</protein>
<sequence length="182" mass="20174">MDNQRQEGRNIAQSPFFKKILEKAEVYLKHPSRVAELISDTLKKASSKKGVGALASEVWENLQLLTRMIKAAMAGEYKGIPSSTLVGGVAVLIYFITPIDLIPDMIPVIGLLDDATLLAWFMTSIKSELDKYKEWEMTRPINVAPVATEHASEPHNADTSWGTPKYSDSTGREVETGPRQDI</sequence>
<evidence type="ECO:0000259" key="7">
    <source>
        <dbReference type="Pfam" id="PF06803"/>
    </source>
</evidence>
<feature type="transmembrane region" description="Helical" evidence="6">
    <location>
        <begin position="77"/>
        <end position="99"/>
    </location>
</feature>
<organism evidence="8 9">
    <name type="scientific">Pontibacter saemangeumensis</name>
    <dbReference type="NCBI Taxonomy" id="1084525"/>
    <lineage>
        <taxon>Bacteria</taxon>
        <taxon>Pseudomonadati</taxon>
        <taxon>Bacteroidota</taxon>
        <taxon>Cytophagia</taxon>
        <taxon>Cytophagales</taxon>
        <taxon>Hymenobacteraceae</taxon>
        <taxon>Pontibacter</taxon>
    </lineage>
</organism>
<evidence type="ECO:0000256" key="4">
    <source>
        <dbReference type="ARBA" id="ARBA00023136"/>
    </source>
</evidence>